<evidence type="ECO:0000313" key="3">
    <source>
        <dbReference type="EMBL" id="KAK7061284.1"/>
    </source>
</evidence>
<dbReference type="PANTHER" id="PTHR15615:SF10">
    <property type="entry name" value="PHO85 CYCLIN-2-RELATED"/>
    <property type="match status" value="1"/>
</dbReference>
<reference evidence="3 4" key="1">
    <citation type="journal article" date="2024" name="J Genomics">
        <title>Draft genome sequencing and assembly of Favolaschia claudopus CIRM-BRFM 2984 isolated from oak limbs.</title>
        <authorList>
            <person name="Navarro D."/>
            <person name="Drula E."/>
            <person name="Chaduli D."/>
            <person name="Cazenave R."/>
            <person name="Ahrendt S."/>
            <person name="Wang J."/>
            <person name="Lipzen A."/>
            <person name="Daum C."/>
            <person name="Barry K."/>
            <person name="Grigoriev I.V."/>
            <person name="Favel A."/>
            <person name="Rosso M.N."/>
            <person name="Martin F."/>
        </authorList>
    </citation>
    <scope>NUCLEOTIDE SEQUENCE [LARGE SCALE GENOMIC DNA]</scope>
    <source>
        <strain evidence="3 4">CIRM-BRFM 2984</strain>
    </source>
</reference>
<feature type="region of interest" description="Disordered" evidence="1">
    <location>
        <begin position="354"/>
        <end position="399"/>
    </location>
</feature>
<gene>
    <name evidence="3" type="ORF">R3P38DRAFT_2828613</name>
</gene>
<dbReference type="AlphaFoldDB" id="A0AAW0E793"/>
<sequence length="488" mass="53360">MSQRFHPRRLGVHHPASLLPYAAHNPGLVFLLSQPITVEMVGYVSRLASSVLKIAGEEPYKAANSYRSGGYQHPVPPLEHFICGLVERSHVQTSTFLATLIYLERLRSKLPLVSTGLPCTRHRIFLATLIVSAKYLNDSCPKNVHWTSHARMFQTHEVNLMEQQLLFLLDYDLRFDEEEACATFGPFMSYQYATTRALVDKVTQANRPRVAHVEAPKERVASYKDSSYSLSASSSSSSSSSPSSTLVSTVRGLAKRISQTHLSSSFRSHNNASSDSAFSYTSSVMEPLIDDSSSSSSSSSGWHSDSDSDSDTEAHVYYGSNSRFIPSRTEFEQADDCEPAPSFKREFIIRPTPTYAYKGQHTQLRSRKPSDTSSVNTITALSPQPPSLRRTSAPLAASSKRSSVAASSITVSATMPTMTRPSGSGNFLSRMWGAAKGEKAPGLVESRSEGMPSQHGHSALRRLVLVHSRPHLPGVGRGAPSADASFQV</sequence>
<dbReference type="Pfam" id="PF00134">
    <property type="entry name" value="Cyclin_N"/>
    <property type="match status" value="1"/>
</dbReference>
<dbReference type="InterPro" id="IPR036915">
    <property type="entry name" value="Cyclin-like_sf"/>
</dbReference>
<dbReference type="EMBL" id="JAWWNJ010000002">
    <property type="protein sequence ID" value="KAK7061284.1"/>
    <property type="molecule type" value="Genomic_DNA"/>
</dbReference>
<feature type="domain" description="Cyclin N-terminal" evidence="2">
    <location>
        <begin position="80"/>
        <end position="174"/>
    </location>
</feature>
<feature type="compositionally biased region" description="Low complexity" evidence="1">
    <location>
        <begin position="290"/>
        <end position="303"/>
    </location>
</feature>
<evidence type="ECO:0000313" key="4">
    <source>
        <dbReference type="Proteomes" id="UP001362999"/>
    </source>
</evidence>
<keyword evidence="4" id="KW-1185">Reference proteome</keyword>
<dbReference type="GO" id="GO:0000307">
    <property type="term" value="C:cyclin-dependent protein kinase holoenzyme complex"/>
    <property type="evidence" value="ECO:0007669"/>
    <property type="project" value="TreeGrafter"/>
</dbReference>
<evidence type="ECO:0000259" key="2">
    <source>
        <dbReference type="Pfam" id="PF00134"/>
    </source>
</evidence>
<dbReference type="CDD" id="cd20557">
    <property type="entry name" value="CYCLIN_ScPCL1-like"/>
    <property type="match status" value="1"/>
</dbReference>
<protein>
    <submittedName>
        <fullName evidence="3">PHO85 cyclin-1</fullName>
    </submittedName>
</protein>
<organism evidence="3 4">
    <name type="scientific">Favolaschia claudopus</name>
    <dbReference type="NCBI Taxonomy" id="2862362"/>
    <lineage>
        <taxon>Eukaryota</taxon>
        <taxon>Fungi</taxon>
        <taxon>Dikarya</taxon>
        <taxon>Basidiomycota</taxon>
        <taxon>Agaricomycotina</taxon>
        <taxon>Agaricomycetes</taxon>
        <taxon>Agaricomycetidae</taxon>
        <taxon>Agaricales</taxon>
        <taxon>Marasmiineae</taxon>
        <taxon>Mycenaceae</taxon>
        <taxon>Favolaschia</taxon>
    </lineage>
</organism>
<dbReference type="PANTHER" id="PTHR15615">
    <property type="match status" value="1"/>
</dbReference>
<name>A0AAW0E793_9AGAR</name>
<dbReference type="SUPFAM" id="SSF47954">
    <property type="entry name" value="Cyclin-like"/>
    <property type="match status" value="1"/>
</dbReference>
<dbReference type="Proteomes" id="UP001362999">
    <property type="component" value="Unassembled WGS sequence"/>
</dbReference>
<dbReference type="GO" id="GO:0005634">
    <property type="term" value="C:nucleus"/>
    <property type="evidence" value="ECO:0007669"/>
    <property type="project" value="TreeGrafter"/>
</dbReference>
<dbReference type="Gene3D" id="1.10.472.10">
    <property type="entry name" value="Cyclin-like"/>
    <property type="match status" value="1"/>
</dbReference>
<evidence type="ECO:0000256" key="1">
    <source>
        <dbReference type="SAM" id="MobiDB-lite"/>
    </source>
</evidence>
<dbReference type="GO" id="GO:0019901">
    <property type="term" value="F:protein kinase binding"/>
    <property type="evidence" value="ECO:0007669"/>
    <property type="project" value="InterPro"/>
</dbReference>
<comment type="caution">
    <text evidence="3">The sequence shown here is derived from an EMBL/GenBank/DDBJ whole genome shotgun (WGS) entry which is preliminary data.</text>
</comment>
<feature type="compositionally biased region" description="Polar residues" evidence="1">
    <location>
        <begin position="371"/>
        <end position="382"/>
    </location>
</feature>
<feature type="region of interest" description="Disordered" evidence="1">
    <location>
        <begin position="289"/>
        <end position="314"/>
    </location>
</feature>
<accession>A0AAW0E793</accession>
<dbReference type="InterPro" id="IPR006671">
    <property type="entry name" value="Cyclin_N"/>
</dbReference>
<dbReference type="GO" id="GO:0016538">
    <property type="term" value="F:cyclin-dependent protein serine/threonine kinase regulator activity"/>
    <property type="evidence" value="ECO:0007669"/>
    <property type="project" value="TreeGrafter"/>
</dbReference>
<dbReference type="InterPro" id="IPR013922">
    <property type="entry name" value="Cyclin_PHO80-like"/>
</dbReference>
<proteinExistence type="predicted"/>